<feature type="region of interest" description="Disordered" evidence="1">
    <location>
        <begin position="1"/>
        <end position="31"/>
    </location>
</feature>
<evidence type="ECO:0000313" key="3">
    <source>
        <dbReference type="Proteomes" id="UP001597338"/>
    </source>
</evidence>
<feature type="compositionally biased region" description="Pro residues" evidence="1">
    <location>
        <begin position="1"/>
        <end position="15"/>
    </location>
</feature>
<accession>A0ABW4V9V5</accession>
<dbReference type="RefSeq" id="WP_377198814.1">
    <property type="nucleotide sequence ID" value="NZ_JBHUHF010000001.1"/>
</dbReference>
<gene>
    <name evidence="2" type="ORF">ACFSL2_16175</name>
</gene>
<evidence type="ECO:0000256" key="1">
    <source>
        <dbReference type="SAM" id="MobiDB-lite"/>
    </source>
</evidence>
<protein>
    <submittedName>
        <fullName evidence="2">Uncharacterized protein</fullName>
    </submittedName>
</protein>
<proteinExistence type="predicted"/>
<dbReference type="EMBL" id="JBHUHF010000001">
    <property type="protein sequence ID" value="MFD2027049.1"/>
    <property type="molecule type" value="Genomic_DNA"/>
</dbReference>
<comment type="caution">
    <text evidence="2">The sequence shown here is derived from an EMBL/GenBank/DDBJ whole genome shotgun (WGS) entry which is preliminary data.</text>
</comment>
<sequence>MNQHRPVPPPVPGPRPEGDAAHDGPTARPELPERIGAALRAREPNAAVTAAAAQRIAATIDEAADERRAVVSPFVRRAGTFAVTGVVASALGVVGAGAAAAANPFTGFAAAVDGVAVAVGVDWSSMPDGYTRDQYDAFWGAGYTSADLAALKDLWQTGSLEIKARAGQMILDGEPVPVAPGTFPDEEPRTPSMDELDAFRDAGYTADDAEELARLWQVDMGEAKARAGDMILDGETPPLP</sequence>
<name>A0ABW4V9V5_9MICO</name>
<keyword evidence="3" id="KW-1185">Reference proteome</keyword>
<organism evidence="2 3">
    <name type="scientific">Promicromonospora aerolata</name>
    <dbReference type="NCBI Taxonomy" id="195749"/>
    <lineage>
        <taxon>Bacteria</taxon>
        <taxon>Bacillati</taxon>
        <taxon>Actinomycetota</taxon>
        <taxon>Actinomycetes</taxon>
        <taxon>Micrococcales</taxon>
        <taxon>Promicromonosporaceae</taxon>
        <taxon>Promicromonospora</taxon>
    </lineage>
</organism>
<dbReference type="Proteomes" id="UP001597338">
    <property type="component" value="Unassembled WGS sequence"/>
</dbReference>
<reference evidence="3" key="1">
    <citation type="journal article" date="2019" name="Int. J. Syst. Evol. Microbiol.">
        <title>The Global Catalogue of Microorganisms (GCM) 10K type strain sequencing project: providing services to taxonomists for standard genome sequencing and annotation.</title>
        <authorList>
            <consortium name="The Broad Institute Genomics Platform"/>
            <consortium name="The Broad Institute Genome Sequencing Center for Infectious Disease"/>
            <person name="Wu L."/>
            <person name="Ma J."/>
        </authorList>
    </citation>
    <scope>NUCLEOTIDE SEQUENCE [LARGE SCALE GENOMIC DNA]</scope>
    <source>
        <strain evidence="3">CCM 7043</strain>
    </source>
</reference>
<evidence type="ECO:0000313" key="2">
    <source>
        <dbReference type="EMBL" id="MFD2027049.1"/>
    </source>
</evidence>